<reference evidence="2" key="1">
    <citation type="submission" date="2016-10" db="EMBL/GenBank/DDBJ databases">
        <authorList>
            <person name="Varghese N."/>
            <person name="Submissions S."/>
        </authorList>
    </citation>
    <scope>NUCLEOTIDE SEQUENCE [LARGE SCALE GENOMIC DNA]</scope>
    <source>
        <strain evidence="2">LMG 22563</strain>
    </source>
</reference>
<name>A0A1I3I7V3_9GAMM</name>
<sequence length="87" mass="9417">MNTYLAQLAVEVAERYVIQTERHAEGLSISCRDLKGNLVASRILTAKQLRNASLVSLVMADLKSVLLAPQPLPPITPLPESLHPSAS</sequence>
<evidence type="ECO:0000313" key="1">
    <source>
        <dbReference type="EMBL" id="SFI44085.1"/>
    </source>
</evidence>
<protein>
    <recommendedName>
        <fullName evidence="3">DUF3509 domain-containing protein</fullName>
    </recommendedName>
</protein>
<dbReference type="EMBL" id="FORC01000001">
    <property type="protein sequence ID" value="SFI44085.1"/>
    <property type="molecule type" value="Genomic_DNA"/>
</dbReference>
<dbReference type="OrthoDB" id="7032777at2"/>
<gene>
    <name evidence="1" type="ORF">SAMN05216602_1489</name>
</gene>
<organism evidence="1 2">
    <name type="scientific">Phytopseudomonas argentinensis</name>
    <dbReference type="NCBI Taxonomy" id="289370"/>
    <lineage>
        <taxon>Bacteria</taxon>
        <taxon>Pseudomonadati</taxon>
        <taxon>Pseudomonadota</taxon>
        <taxon>Gammaproteobacteria</taxon>
        <taxon>Pseudomonadales</taxon>
        <taxon>Pseudomonadaceae</taxon>
        <taxon>Phytopseudomonas</taxon>
    </lineage>
</organism>
<dbReference type="Proteomes" id="UP000183018">
    <property type="component" value="Unassembled WGS sequence"/>
</dbReference>
<dbReference type="AlphaFoldDB" id="A0A1I3I7V3"/>
<accession>A0A1I3I7V3</accession>
<dbReference type="RefSeq" id="WP_074881733.1">
    <property type="nucleotide sequence ID" value="NZ_FORC01000001.1"/>
</dbReference>
<evidence type="ECO:0008006" key="3">
    <source>
        <dbReference type="Google" id="ProtNLM"/>
    </source>
</evidence>
<proteinExistence type="predicted"/>
<keyword evidence="2" id="KW-1185">Reference proteome</keyword>
<evidence type="ECO:0000313" key="2">
    <source>
        <dbReference type="Proteomes" id="UP000183018"/>
    </source>
</evidence>